<dbReference type="InterPro" id="IPR026334">
    <property type="entry name" value="FxSxx-COOH"/>
</dbReference>
<gene>
    <name evidence="1" type="ORF">SGM_0474</name>
</gene>
<keyword evidence="2" id="KW-1185">Reference proteome</keyword>
<evidence type="ECO:0008006" key="3">
    <source>
        <dbReference type="Google" id="ProtNLM"/>
    </source>
</evidence>
<reference evidence="1 2" key="1">
    <citation type="journal article" date="2011" name="J. Bacteriol.">
        <title>Draft genome sequence of the marine bacterium Streptomyces griseoaurantiacus M045, which produces novel manumycin-type antibiotics with a pABA core component.</title>
        <authorList>
            <person name="Li F."/>
            <person name="Jiang P."/>
            <person name="Zheng H."/>
            <person name="Wang S."/>
            <person name="Zhao G."/>
            <person name="Qin S."/>
            <person name="Liu Z."/>
        </authorList>
    </citation>
    <scope>NUCLEOTIDE SEQUENCE [LARGE SCALE GENOMIC DNA]</scope>
    <source>
        <strain evidence="1 2">M045</strain>
    </source>
</reference>
<dbReference type="RefSeq" id="WP_006137560.1">
    <property type="nucleotide sequence ID" value="NZ_AEYX01000002.1"/>
</dbReference>
<dbReference type="EMBL" id="AEYX01000002">
    <property type="protein sequence ID" value="EGG49399.1"/>
    <property type="molecule type" value="Genomic_DNA"/>
</dbReference>
<dbReference type="AlphaFoldDB" id="F3NAU0"/>
<sequence length="55" mass="5951">MLRDTSEPEYASVLVDVADVPMDALDDLPETALAAVLRELREPSAEPYAAFDSAL</sequence>
<evidence type="ECO:0000313" key="1">
    <source>
        <dbReference type="EMBL" id="EGG49399.1"/>
    </source>
</evidence>
<comment type="caution">
    <text evidence="1">The sequence shown here is derived from an EMBL/GenBank/DDBJ whole genome shotgun (WGS) entry which is preliminary data.</text>
</comment>
<name>F3NAU0_9ACTN</name>
<dbReference type="eggNOG" id="ENOG5032EB2">
    <property type="taxonomic scope" value="Bacteria"/>
</dbReference>
<dbReference type="Proteomes" id="UP000003022">
    <property type="component" value="Unassembled WGS sequence"/>
</dbReference>
<protein>
    <recommendedName>
        <fullName evidence="3">FXSXX-COOH protein</fullName>
    </recommendedName>
</protein>
<dbReference type="NCBIfam" id="TIGR04268">
    <property type="entry name" value="FxSxx-COOH"/>
    <property type="match status" value="1"/>
</dbReference>
<evidence type="ECO:0000313" key="2">
    <source>
        <dbReference type="Proteomes" id="UP000003022"/>
    </source>
</evidence>
<proteinExistence type="predicted"/>
<accession>F3NAU0</accession>
<organism evidence="1 2">
    <name type="scientific">Streptomyces griseoaurantiacus M045</name>
    <dbReference type="NCBI Taxonomy" id="996637"/>
    <lineage>
        <taxon>Bacteria</taxon>
        <taxon>Bacillati</taxon>
        <taxon>Actinomycetota</taxon>
        <taxon>Actinomycetes</taxon>
        <taxon>Kitasatosporales</taxon>
        <taxon>Streptomycetaceae</taxon>
        <taxon>Streptomyces</taxon>
        <taxon>Streptomyces aurantiacus group</taxon>
    </lineage>
</organism>